<dbReference type="AlphaFoldDB" id="A0A939QM75"/>
<dbReference type="Proteomes" id="UP000680132">
    <property type="component" value="Unassembled WGS sequence"/>
</dbReference>
<name>A0A939QM75_9MICO</name>
<gene>
    <name evidence="2" type="ORF">J5V96_15010</name>
</gene>
<feature type="transmembrane region" description="Helical" evidence="1">
    <location>
        <begin position="15"/>
        <end position="35"/>
    </location>
</feature>
<comment type="caution">
    <text evidence="2">The sequence shown here is derived from an EMBL/GenBank/DDBJ whole genome shotgun (WGS) entry which is preliminary data.</text>
</comment>
<keyword evidence="1" id="KW-0472">Membrane</keyword>
<dbReference type="EMBL" id="JAGFOA010000006">
    <property type="protein sequence ID" value="MBO3664805.1"/>
    <property type="molecule type" value="Genomic_DNA"/>
</dbReference>
<accession>A0A939QM75</accession>
<evidence type="ECO:0000313" key="3">
    <source>
        <dbReference type="Proteomes" id="UP000680132"/>
    </source>
</evidence>
<keyword evidence="1" id="KW-0812">Transmembrane</keyword>
<organism evidence="2 3">
    <name type="scientific">Microbacterium stercoris</name>
    <dbReference type="NCBI Taxonomy" id="2820289"/>
    <lineage>
        <taxon>Bacteria</taxon>
        <taxon>Bacillati</taxon>
        <taxon>Actinomycetota</taxon>
        <taxon>Actinomycetes</taxon>
        <taxon>Micrococcales</taxon>
        <taxon>Microbacteriaceae</taxon>
        <taxon>Microbacterium</taxon>
    </lineage>
</organism>
<reference evidence="2" key="1">
    <citation type="submission" date="2021-03" db="EMBL/GenBank/DDBJ databases">
        <title>Microbacterium sp. nov., a novel actinobacterium isolated from cow dung.</title>
        <authorList>
            <person name="Zhang L."/>
        </authorList>
    </citation>
    <scope>NUCLEOTIDE SEQUENCE</scope>
    <source>
        <strain evidence="2">NEAU-LLB</strain>
    </source>
</reference>
<evidence type="ECO:0000256" key="1">
    <source>
        <dbReference type="SAM" id="Phobius"/>
    </source>
</evidence>
<dbReference type="RefSeq" id="WP_208504822.1">
    <property type="nucleotide sequence ID" value="NZ_JAGFOA010000006.1"/>
</dbReference>
<protein>
    <submittedName>
        <fullName evidence="2">TadE family protein</fullName>
    </submittedName>
</protein>
<evidence type="ECO:0000313" key="2">
    <source>
        <dbReference type="EMBL" id="MBO3664805.1"/>
    </source>
</evidence>
<keyword evidence="1" id="KW-1133">Transmembrane helix</keyword>
<proteinExistence type="predicted"/>
<sequence>MRRRRSVVAGEDGSAALEFLTVGVLMLVPLVYVVLALGEIQSQALGVESAARFAARTIASGQADPDRVLQPVTGEYGIDDFEAQVSCLPTRDVCPAAGSTVQVTVTARVALPLVPPVLGLERLAVLPVEATSLQKVSSYWESR</sequence>
<keyword evidence="3" id="KW-1185">Reference proteome</keyword>